<dbReference type="AlphaFoldDB" id="A0A7X2XUP9"/>
<dbReference type="InterPro" id="IPR036388">
    <property type="entry name" value="WH-like_DNA-bd_sf"/>
</dbReference>
<dbReference type="SUPFAM" id="SSF46785">
    <property type="entry name" value="Winged helix' DNA-binding domain"/>
    <property type="match status" value="1"/>
</dbReference>
<sequence>MTNHVNLADQLCFSVYNVNRLFNKFYQEALAPYKLTYSQYLVMTALWEHDNQELRELGAALHLSSNTLTPLVRRLESNGWVNRLHPVNDKRRLVVSLTEKGRENEDPIHQTLADCLGKYALTRDDYQRALALNEKLITALSD</sequence>
<dbReference type="EMBL" id="WNJO01000002">
    <property type="protein sequence ID" value="MTV81430.1"/>
    <property type="molecule type" value="Genomic_DNA"/>
</dbReference>
<keyword evidence="4" id="KW-0238">DNA-binding</keyword>
<dbReference type="InterPro" id="IPR055166">
    <property type="entry name" value="Transc_reg_Sar_Rot_HTH"/>
</dbReference>
<dbReference type="PRINTS" id="PR00598">
    <property type="entry name" value="HTHMARR"/>
</dbReference>
<keyword evidence="5" id="KW-0804">Transcription</keyword>
<dbReference type="Pfam" id="PF22381">
    <property type="entry name" value="Staph_reg_Sar_Rot"/>
    <property type="match status" value="1"/>
</dbReference>
<dbReference type="PANTHER" id="PTHR33164:SF5">
    <property type="entry name" value="ORGANIC HYDROPEROXIDE RESISTANCE TRANSCRIPTIONAL REGULATOR"/>
    <property type="match status" value="1"/>
</dbReference>
<evidence type="ECO:0000313" key="7">
    <source>
        <dbReference type="EMBL" id="MTV81430.1"/>
    </source>
</evidence>
<dbReference type="GO" id="GO:0003700">
    <property type="term" value="F:DNA-binding transcription factor activity"/>
    <property type="evidence" value="ECO:0007669"/>
    <property type="project" value="InterPro"/>
</dbReference>
<evidence type="ECO:0000256" key="3">
    <source>
        <dbReference type="ARBA" id="ARBA00023015"/>
    </source>
</evidence>
<dbReference type="InterPro" id="IPR000835">
    <property type="entry name" value="HTH_MarR-typ"/>
</dbReference>
<evidence type="ECO:0000256" key="2">
    <source>
        <dbReference type="ARBA" id="ARBA00022490"/>
    </source>
</evidence>
<keyword evidence="8" id="KW-1185">Reference proteome</keyword>
<evidence type="ECO:0000259" key="6">
    <source>
        <dbReference type="PROSITE" id="PS50995"/>
    </source>
</evidence>
<dbReference type="GO" id="GO:0003677">
    <property type="term" value="F:DNA binding"/>
    <property type="evidence" value="ECO:0007669"/>
    <property type="project" value="UniProtKB-KW"/>
</dbReference>
<organism evidence="7 8">
    <name type="scientific">Secundilactobacillus folii</name>
    <dbReference type="NCBI Taxonomy" id="2678357"/>
    <lineage>
        <taxon>Bacteria</taxon>
        <taxon>Bacillati</taxon>
        <taxon>Bacillota</taxon>
        <taxon>Bacilli</taxon>
        <taxon>Lactobacillales</taxon>
        <taxon>Lactobacillaceae</taxon>
        <taxon>Secundilactobacillus</taxon>
    </lineage>
</organism>
<protein>
    <submittedName>
        <fullName evidence="7">MarR family transcriptional regulator</fullName>
    </submittedName>
</protein>
<comment type="caution">
    <text evidence="7">The sequence shown here is derived from an EMBL/GenBank/DDBJ whole genome shotgun (WGS) entry which is preliminary data.</text>
</comment>
<dbReference type="GO" id="GO:0005737">
    <property type="term" value="C:cytoplasm"/>
    <property type="evidence" value="ECO:0007669"/>
    <property type="project" value="UniProtKB-SubCell"/>
</dbReference>
<reference evidence="7 8" key="1">
    <citation type="submission" date="2019-11" db="EMBL/GenBank/DDBJ databases">
        <title>Lactobacillus sp. nov. CRM56-3, isolated from fermented tea leaves.</title>
        <authorList>
            <person name="Phuengjayaem S."/>
            <person name="Tanasupawat S."/>
        </authorList>
    </citation>
    <scope>NUCLEOTIDE SEQUENCE [LARGE SCALE GENOMIC DNA]</scope>
    <source>
        <strain evidence="7 8">CRM56-3</strain>
    </source>
</reference>
<feature type="domain" description="HTH marR-type" evidence="6">
    <location>
        <begin position="8"/>
        <end position="138"/>
    </location>
</feature>
<dbReference type="Proteomes" id="UP000466388">
    <property type="component" value="Unassembled WGS sequence"/>
</dbReference>
<keyword evidence="2" id="KW-0963">Cytoplasm</keyword>
<comment type="subcellular location">
    <subcellularLocation>
        <location evidence="1">Cytoplasm</location>
    </subcellularLocation>
</comment>
<keyword evidence="3" id="KW-0805">Transcription regulation</keyword>
<dbReference type="SMART" id="SM00347">
    <property type="entry name" value="HTH_MARR"/>
    <property type="match status" value="1"/>
</dbReference>
<evidence type="ECO:0000256" key="4">
    <source>
        <dbReference type="ARBA" id="ARBA00023125"/>
    </source>
</evidence>
<accession>A0A7X2XUP9</accession>
<name>A0A7X2XUP9_9LACO</name>
<gene>
    <name evidence="7" type="ORF">GM612_02015</name>
</gene>
<dbReference type="PANTHER" id="PTHR33164">
    <property type="entry name" value="TRANSCRIPTIONAL REGULATOR, MARR FAMILY"/>
    <property type="match status" value="1"/>
</dbReference>
<proteinExistence type="predicted"/>
<evidence type="ECO:0000256" key="1">
    <source>
        <dbReference type="ARBA" id="ARBA00004496"/>
    </source>
</evidence>
<evidence type="ECO:0000256" key="5">
    <source>
        <dbReference type="ARBA" id="ARBA00023163"/>
    </source>
</evidence>
<dbReference type="Gene3D" id="1.10.10.10">
    <property type="entry name" value="Winged helix-like DNA-binding domain superfamily/Winged helix DNA-binding domain"/>
    <property type="match status" value="1"/>
</dbReference>
<dbReference type="RefSeq" id="WP_155430723.1">
    <property type="nucleotide sequence ID" value="NZ_WNJO01000002.1"/>
</dbReference>
<evidence type="ECO:0000313" key="8">
    <source>
        <dbReference type="Proteomes" id="UP000466388"/>
    </source>
</evidence>
<dbReference type="PROSITE" id="PS50995">
    <property type="entry name" value="HTH_MARR_2"/>
    <property type="match status" value="1"/>
</dbReference>
<dbReference type="InterPro" id="IPR039422">
    <property type="entry name" value="MarR/SlyA-like"/>
</dbReference>
<dbReference type="GO" id="GO:0006950">
    <property type="term" value="P:response to stress"/>
    <property type="evidence" value="ECO:0007669"/>
    <property type="project" value="TreeGrafter"/>
</dbReference>
<dbReference type="InterPro" id="IPR036390">
    <property type="entry name" value="WH_DNA-bd_sf"/>
</dbReference>